<dbReference type="Ensembl" id="ENSOMYT00000014892.2">
    <property type="protein sequence ID" value="ENSOMYP00000013463.1"/>
    <property type="gene ID" value="ENSOMYG00000006694.2"/>
</dbReference>
<accession>A0A060XHH0</accession>
<comment type="similarity">
    <text evidence="2">Belongs to the ADPRibase-Mn family.</text>
</comment>
<keyword evidence="21" id="KW-1185">Reference proteome</keyword>
<evidence type="ECO:0000313" key="18">
    <source>
        <dbReference type="EMBL" id="CDQ78916.1"/>
    </source>
</evidence>
<evidence type="ECO:0000256" key="16">
    <source>
        <dbReference type="ARBA" id="ARBA00049546"/>
    </source>
</evidence>
<evidence type="ECO:0000313" key="21">
    <source>
        <dbReference type="Proteomes" id="UP000694395"/>
    </source>
</evidence>
<reference evidence="19" key="4">
    <citation type="submission" date="2025-05" db="UniProtKB">
        <authorList>
            <consortium name="Ensembl"/>
        </authorList>
    </citation>
    <scope>IDENTIFICATION</scope>
</reference>
<dbReference type="KEGG" id="omy:110498890"/>
<evidence type="ECO:0000313" key="19">
    <source>
        <dbReference type="Ensembl" id="ENSOMYP00000013463.1"/>
    </source>
</evidence>
<dbReference type="CTD" id="56985"/>
<sequence>MTTGMENCDKPLFTFGIIADIQYADIDDGFNFKRSRKRYYRNSLRLLHNAQKRWSADTVKPRFILQLGDIIDGFNKRHDASERALETVMKEFDSSPVEVHHVWGNHEFYNFSRDTLMRSVLNSTTDSEAGGGHLSSCEIYAYHFSPAPKYRFVVLDAYDVSLLGREESSLKYQQAIAILKAHNDNEDLNHPPAPVGMEQRFVKFNGGFSQDQLDWLEGVLSLADNKLERVTIVSHLPIHPSSTDPICLAWNYDALLSILQAHKSVVCFMAGHDHDGGYHRDDSGVHYLTLEGVIETPPDSDAFGTVSVYEDRMFLKGYGRMSDRILMYP</sequence>
<comment type="catalytic activity">
    <reaction evidence="15">
        <text>ADP-D-ribose + H2O = D-ribose 5-phosphate + AMP + 2 H(+)</text>
        <dbReference type="Rhea" id="RHEA:10412"/>
        <dbReference type="ChEBI" id="CHEBI:15377"/>
        <dbReference type="ChEBI" id="CHEBI:15378"/>
        <dbReference type="ChEBI" id="CHEBI:57967"/>
        <dbReference type="ChEBI" id="CHEBI:78346"/>
        <dbReference type="ChEBI" id="CHEBI:456215"/>
        <dbReference type="EC" id="3.6.1.53"/>
    </reaction>
</comment>
<dbReference type="Proteomes" id="UP000694395">
    <property type="component" value="Chromosome 20"/>
</dbReference>
<dbReference type="Gene3D" id="3.60.21.10">
    <property type="match status" value="1"/>
</dbReference>
<dbReference type="CDD" id="cd07396">
    <property type="entry name" value="MPP_Nbla03831"/>
    <property type="match status" value="1"/>
</dbReference>
<dbReference type="EC" id="3.6.1.16" evidence="4"/>
<dbReference type="Pfam" id="PF00149">
    <property type="entry name" value="Metallophos"/>
    <property type="match status" value="1"/>
</dbReference>
<evidence type="ECO:0000256" key="11">
    <source>
        <dbReference type="ARBA" id="ARBA00030848"/>
    </source>
</evidence>
<dbReference type="InterPro" id="IPR041869">
    <property type="entry name" value="MPP_ADPRM"/>
</dbReference>
<evidence type="ECO:0000256" key="7">
    <source>
        <dbReference type="ARBA" id="ARBA00016378"/>
    </source>
</evidence>
<dbReference type="EC" id="3.6.1.53" evidence="6"/>
<keyword evidence="10" id="KW-0862">Zinc</keyword>
<dbReference type="GeneTree" id="ENSGT00390000014667"/>
<evidence type="ECO:0000256" key="8">
    <source>
        <dbReference type="ARBA" id="ARBA00022723"/>
    </source>
</evidence>
<dbReference type="InterPro" id="IPR004843">
    <property type="entry name" value="Calcineurin-like_PHP"/>
</dbReference>
<comment type="catalytic activity">
    <reaction evidence="16">
        <text>ADP-D-ribose + H2O = D-ribose 5-phosphate + AMP + 2 H(+)</text>
        <dbReference type="Rhea" id="RHEA:10412"/>
        <dbReference type="ChEBI" id="CHEBI:15377"/>
        <dbReference type="ChEBI" id="CHEBI:15378"/>
        <dbReference type="ChEBI" id="CHEBI:57967"/>
        <dbReference type="ChEBI" id="CHEBI:78346"/>
        <dbReference type="ChEBI" id="CHEBI:456215"/>
        <dbReference type="EC" id="3.6.1.13"/>
    </reaction>
</comment>
<dbReference type="InterPro" id="IPR029052">
    <property type="entry name" value="Metallo-depent_PP-like"/>
</dbReference>
<evidence type="ECO:0000256" key="2">
    <source>
        <dbReference type="ARBA" id="ARBA00006362"/>
    </source>
</evidence>
<evidence type="ECO:0000313" key="20">
    <source>
        <dbReference type="Proteomes" id="UP000193380"/>
    </source>
</evidence>
<comment type="cofactor">
    <cofactor evidence="1">
        <name>Mg(2+)</name>
        <dbReference type="ChEBI" id="CHEBI:18420"/>
    </cofactor>
</comment>
<dbReference type="OrthoDB" id="9675250at2759"/>
<keyword evidence="9" id="KW-0378">Hydrolase</keyword>
<evidence type="ECO:0000256" key="6">
    <source>
        <dbReference type="ARBA" id="ARBA00012529"/>
    </source>
</evidence>
<dbReference type="STRING" id="8022.A0A060XHH0"/>
<evidence type="ECO:0000256" key="1">
    <source>
        <dbReference type="ARBA" id="ARBA00001946"/>
    </source>
</evidence>
<gene>
    <name evidence="18" type="ORF">GSONMT00019072001</name>
</gene>
<reference evidence="19 21" key="3">
    <citation type="submission" date="2020-07" db="EMBL/GenBank/DDBJ databases">
        <title>A long reads based de novo assembly of the rainbow trout Arlee double haploid line genome.</title>
        <authorList>
            <person name="Gao G."/>
            <person name="Palti Y."/>
        </authorList>
    </citation>
    <scope>NUCLEOTIDE SEQUENCE [LARGE SCALE GENOMIC DNA]</scope>
</reference>
<evidence type="ECO:0000256" key="12">
    <source>
        <dbReference type="ARBA" id="ARBA00032579"/>
    </source>
</evidence>
<evidence type="ECO:0000256" key="15">
    <source>
        <dbReference type="ARBA" id="ARBA00047894"/>
    </source>
</evidence>
<evidence type="ECO:0000256" key="3">
    <source>
        <dbReference type="ARBA" id="ARBA00011245"/>
    </source>
</evidence>
<evidence type="ECO:0000256" key="5">
    <source>
        <dbReference type="ARBA" id="ARBA00012453"/>
    </source>
</evidence>
<feature type="domain" description="Calcineurin-like phosphoesterase" evidence="17">
    <location>
        <begin position="14"/>
        <end position="275"/>
    </location>
</feature>
<name>A0A060XHH0_ONCMY</name>
<dbReference type="EMBL" id="FR905388">
    <property type="protein sequence ID" value="CDQ78916.1"/>
    <property type="molecule type" value="Genomic_DNA"/>
</dbReference>
<dbReference type="Proteomes" id="UP000193380">
    <property type="component" value="Unassembled WGS sequence"/>
</dbReference>
<dbReference type="AlphaFoldDB" id="A0A060XHH0"/>
<protein>
    <recommendedName>
        <fullName evidence="7">Manganese-dependent ADP-ribose/CDP-alcohol diphosphatase</fullName>
        <ecNumber evidence="5">3.6.1.13</ecNumber>
        <ecNumber evidence="4">3.6.1.16</ecNumber>
        <ecNumber evidence="6">3.6.1.53</ecNumber>
    </recommendedName>
    <alternativeName>
        <fullName evidence="12">ADPRibase-Mn</fullName>
    </alternativeName>
    <alternativeName>
        <fullName evidence="11">CDP-choline phosphohydrolase</fullName>
    </alternativeName>
</protein>
<evidence type="ECO:0000256" key="14">
    <source>
        <dbReference type="ARBA" id="ARBA00047636"/>
    </source>
</evidence>
<proteinExistence type="inferred from homology"/>
<evidence type="ECO:0000256" key="13">
    <source>
        <dbReference type="ARBA" id="ARBA00047486"/>
    </source>
</evidence>
<dbReference type="PANTHER" id="PTHR16509">
    <property type="match status" value="1"/>
</dbReference>
<evidence type="ECO:0000256" key="10">
    <source>
        <dbReference type="ARBA" id="ARBA00022833"/>
    </source>
</evidence>
<evidence type="ECO:0000256" key="4">
    <source>
        <dbReference type="ARBA" id="ARBA00012443"/>
    </source>
</evidence>
<dbReference type="PANTHER" id="PTHR16509:SF1">
    <property type="entry name" value="MANGANESE-DEPENDENT ADP-RIBOSE_CDP-ALCOHOL DIPHOSPHATASE"/>
    <property type="match status" value="1"/>
</dbReference>
<evidence type="ECO:0000259" key="17">
    <source>
        <dbReference type="Pfam" id="PF00149"/>
    </source>
</evidence>
<reference evidence="18" key="1">
    <citation type="journal article" date="2014" name="Nat. Commun.">
        <title>The rainbow trout genome provides novel insights into evolution after whole-genome duplication in vertebrates.</title>
        <authorList>
            <person name="Berthelot C."/>
            <person name="Brunet F."/>
            <person name="Chalopin D."/>
            <person name="Juanchich A."/>
            <person name="Bernard M."/>
            <person name="Noel B."/>
            <person name="Bento P."/>
            <person name="Da Silva C."/>
            <person name="Labadie K."/>
            <person name="Alberti A."/>
            <person name="Aury J.M."/>
            <person name="Louis A."/>
            <person name="Dehais P."/>
            <person name="Bardou P."/>
            <person name="Montfort J."/>
            <person name="Klopp C."/>
            <person name="Cabau C."/>
            <person name="Gaspin C."/>
            <person name="Thorgaard G.H."/>
            <person name="Boussaha M."/>
            <person name="Quillet E."/>
            <person name="Guyomard R."/>
            <person name="Galiana D."/>
            <person name="Bobe J."/>
            <person name="Volff J.N."/>
            <person name="Genet C."/>
            <person name="Wincker P."/>
            <person name="Jaillon O."/>
            <person name="Roest Crollius H."/>
            <person name="Guiguen Y."/>
        </authorList>
    </citation>
    <scope>NUCLEOTIDE SEQUENCE [LARGE SCALE GENOMIC DNA]</scope>
</reference>
<comment type="catalytic activity">
    <reaction evidence="13">
        <text>CDP-glycerol + H2O = sn-glycerol 3-phosphate + CMP + 2 H(+)</text>
        <dbReference type="Rhea" id="RHEA:21692"/>
        <dbReference type="ChEBI" id="CHEBI:15377"/>
        <dbReference type="ChEBI" id="CHEBI:15378"/>
        <dbReference type="ChEBI" id="CHEBI:57597"/>
        <dbReference type="ChEBI" id="CHEBI:58311"/>
        <dbReference type="ChEBI" id="CHEBI:60377"/>
        <dbReference type="EC" id="3.6.1.16"/>
    </reaction>
</comment>
<dbReference type="PaxDb" id="8022-A0A060XHH0"/>
<evidence type="ECO:0000256" key="9">
    <source>
        <dbReference type="ARBA" id="ARBA00022801"/>
    </source>
</evidence>
<keyword evidence="8" id="KW-0479">Metal-binding</keyword>
<comment type="subunit">
    <text evidence="3">Monomer.</text>
</comment>
<dbReference type="GO" id="GO:0047734">
    <property type="term" value="F:CDP-glycerol diphosphatase activity"/>
    <property type="evidence" value="ECO:0007669"/>
    <property type="project" value="UniProtKB-EC"/>
</dbReference>
<dbReference type="EC" id="3.6.1.13" evidence="5"/>
<dbReference type="GO" id="GO:0047631">
    <property type="term" value="F:ADP-ribose diphosphatase activity"/>
    <property type="evidence" value="ECO:0007669"/>
    <property type="project" value="UniProtKB-EC"/>
</dbReference>
<organism evidence="18 20">
    <name type="scientific">Oncorhynchus mykiss</name>
    <name type="common">Rainbow trout</name>
    <name type="synonym">Salmo gairdneri</name>
    <dbReference type="NCBI Taxonomy" id="8022"/>
    <lineage>
        <taxon>Eukaryota</taxon>
        <taxon>Metazoa</taxon>
        <taxon>Chordata</taxon>
        <taxon>Craniata</taxon>
        <taxon>Vertebrata</taxon>
        <taxon>Euteleostomi</taxon>
        <taxon>Actinopterygii</taxon>
        <taxon>Neopterygii</taxon>
        <taxon>Teleostei</taxon>
        <taxon>Protacanthopterygii</taxon>
        <taxon>Salmoniformes</taxon>
        <taxon>Salmonidae</taxon>
        <taxon>Salmoninae</taxon>
        <taxon>Oncorhynchus</taxon>
    </lineage>
</organism>
<dbReference type="GO" id="GO:0008663">
    <property type="term" value="F:2',3'-cyclic-nucleotide 2'-phosphodiesterase activity"/>
    <property type="evidence" value="ECO:0007669"/>
    <property type="project" value="Ensembl"/>
</dbReference>
<dbReference type="SUPFAM" id="SSF56300">
    <property type="entry name" value="Metallo-dependent phosphatases"/>
    <property type="match status" value="1"/>
</dbReference>
<dbReference type="GO" id="GO:0030145">
    <property type="term" value="F:manganese ion binding"/>
    <property type="evidence" value="ECO:0007669"/>
    <property type="project" value="Ensembl"/>
</dbReference>
<reference evidence="18" key="2">
    <citation type="submission" date="2014-03" db="EMBL/GenBank/DDBJ databases">
        <authorList>
            <person name="Genoscope - CEA"/>
        </authorList>
    </citation>
    <scope>NUCLEOTIDE SEQUENCE</scope>
</reference>
<comment type="catalytic activity">
    <reaction evidence="14">
        <text>CDP-choline + H2O = phosphocholine + CMP + 2 H(+)</text>
        <dbReference type="Rhea" id="RHEA:32487"/>
        <dbReference type="ChEBI" id="CHEBI:15377"/>
        <dbReference type="ChEBI" id="CHEBI:15378"/>
        <dbReference type="ChEBI" id="CHEBI:58779"/>
        <dbReference type="ChEBI" id="CHEBI:60377"/>
        <dbReference type="ChEBI" id="CHEBI:295975"/>
        <dbReference type="EC" id="3.6.1.53"/>
    </reaction>
</comment>